<gene>
    <name evidence="1" type="ORF">CLV38_11168</name>
</gene>
<dbReference type="OrthoDB" id="2167746at2"/>
<dbReference type="RefSeq" id="WP_106193353.1">
    <property type="nucleotide sequence ID" value="NZ_PVTO01000011.1"/>
</dbReference>
<keyword evidence="2" id="KW-1185">Reference proteome</keyword>
<evidence type="ECO:0000313" key="2">
    <source>
        <dbReference type="Proteomes" id="UP000238205"/>
    </source>
</evidence>
<comment type="caution">
    <text evidence="1">The sequence shown here is derived from an EMBL/GenBank/DDBJ whole genome shotgun (WGS) entry which is preliminary data.</text>
</comment>
<organism evidence="1 2">
    <name type="scientific">Alkalibacterium olivapovliticus</name>
    <dbReference type="NCBI Taxonomy" id="99907"/>
    <lineage>
        <taxon>Bacteria</taxon>
        <taxon>Bacillati</taxon>
        <taxon>Bacillota</taxon>
        <taxon>Bacilli</taxon>
        <taxon>Lactobacillales</taxon>
        <taxon>Carnobacteriaceae</taxon>
        <taxon>Alkalibacterium</taxon>
    </lineage>
</organism>
<dbReference type="EMBL" id="PVTO01000011">
    <property type="protein sequence ID" value="PRY82518.1"/>
    <property type="molecule type" value="Genomic_DNA"/>
</dbReference>
<evidence type="ECO:0000313" key="1">
    <source>
        <dbReference type="EMBL" id="PRY82518.1"/>
    </source>
</evidence>
<reference evidence="1 2" key="1">
    <citation type="submission" date="2018-03" db="EMBL/GenBank/DDBJ databases">
        <title>Genomic Encyclopedia of Archaeal and Bacterial Type Strains, Phase II (KMG-II): from individual species to whole genera.</title>
        <authorList>
            <person name="Goeker M."/>
        </authorList>
    </citation>
    <scope>NUCLEOTIDE SEQUENCE [LARGE SCALE GENOMIC DNA]</scope>
    <source>
        <strain evidence="1 2">DSM 13175</strain>
    </source>
</reference>
<proteinExistence type="predicted"/>
<protein>
    <submittedName>
        <fullName evidence="1">Uncharacterized protein</fullName>
    </submittedName>
</protein>
<dbReference type="Proteomes" id="UP000238205">
    <property type="component" value="Unassembled WGS sequence"/>
</dbReference>
<dbReference type="AlphaFoldDB" id="A0A2T0W735"/>
<sequence length="175" mass="20591">MSFYENIKNFIKNNTSRSDQLIQSKSLKENKHGRTLSIQYKLQVFASELTTNQEIIDSIIKKIIKKDNTKRSFAGKSDEELTAYPNKIYRYESYQTNRVKLVPSQSNRLEVFVDNIYLGELPEHYTKNALHYLQSTIIMSFAYINGGPYKQWNDQKKQIEHGIDPYDLTIYIQFS</sequence>
<name>A0A2T0W735_9LACT</name>
<accession>A0A2T0W735</accession>